<evidence type="ECO:0000256" key="3">
    <source>
        <dbReference type="ARBA" id="ARBA00022448"/>
    </source>
</evidence>
<keyword evidence="4 13" id="KW-0894">Sodium channel</keyword>
<accession>A0A2G9TKV4</accession>
<dbReference type="PANTHER" id="PTHR11690:SF267">
    <property type="entry name" value="DEGENERIN MEC-10"/>
    <property type="match status" value="1"/>
</dbReference>
<name>A0A2G9TKV4_TELCI</name>
<keyword evidence="8 13" id="KW-0406">Ion transport</keyword>
<evidence type="ECO:0000256" key="2">
    <source>
        <dbReference type="ARBA" id="ARBA00007193"/>
    </source>
</evidence>
<keyword evidence="10" id="KW-0325">Glycoprotein</keyword>
<keyword evidence="9" id="KW-0472">Membrane</keyword>
<evidence type="ECO:0000256" key="11">
    <source>
        <dbReference type="ARBA" id="ARBA00023201"/>
    </source>
</evidence>
<evidence type="ECO:0000256" key="8">
    <source>
        <dbReference type="ARBA" id="ARBA00023065"/>
    </source>
</evidence>
<evidence type="ECO:0008006" key="16">
    <source>
        <dbReference type="Google" id="ProtNLM"/>
    </source>
</evidence>
<evidence type="ECO:0000256" key="9">
    <source>
        <dbReference type="ARBA" id="ARBA00023136"/>
    </source>
</evidence>
<keyword evidence="7" id="KW-0915">Sodium</keyword>
<dbReference type="Proteomes" id="UP000230423">
    <property type="component" value="Unassembled WGS sequence"/>
</dbReference>
<dbReference type="GO" id="GO:0015280">
    <property type="term" value="F:ligand-gated sodium channel activity"/>
    <property type="evidence" value="ECO:0007669"/>
    <property type="project" value="TreeGrafter"/>
</dbReference>
<evidence type="ECO:0000256" key="13">
    <source>
        <dbReference type="RuleBase" id="RU000679"/>
    </source>
</evidence>
<protein>
    <recommendedName>
        <fullName evidence="16">Amiloride-sensitive sodium channel</fullName>
    </recommendedName>
</protein>
<comment type="subcellular location">
    <subcellularLocation>
        <location evidence="1">Membrane</location>
        <topology evidence="1">Multi-pass membrane protein</topology>
    </subcellularLocation>
</comment>
<gene>
    <name evidence="14" type="ORF">TELCIR_19984</name>
</gene>
<evidence type="ECO:0000256" key="1">
    <source>
        <dbReference type="ARBA" id="ARBA00004141"/>
    </source>
</evidence>
<dbReference type="AlphaFoldDB" id="A0A2G9TKV4"/>
<evidence type="ECO:0000256" key="10">
    <source>
        <dbReference type="ARBA" id="ARBA00023180"/>
    </source>
</evidence>
<dbReference type="InterPro" id="IPR001873">
    <property type="entry name" value="ENaC"/>
</dbReference>
<keyword evidence="15" id="KW-1185">Reference proteome</keyword>
<proteinExistence type="inferred from homology"/>
<evidence type="ECO:0000256" key="4">
    <source>
        <dbReference type="ARBA" id="ARBA00022461"/>
    </source>
</evidence>
<keyword evidence="11 13" id="KW-0739">Sodium transport</keyword>
<evidence type="ECO:0000256" key="6">
    <source>
        <dbReference type="ARBA" id="ARBA00022989"/>
    </source>
</evidence>
<evidence type="ECO:0000313" key="14">
    <source>
        <dbReference type="EMBL" id="PIO58577.1"/>
    </source>
</evidence>
<keyword evidence="6" id="KW-1133">Transmembrane helix</keyword>
<reference evidence="14 15" key="1">
    <citation type="submission" date="2015-09" db="EMBL/GenBank/DDBJ databases">
        <title>Draft genome of the parasitic nematode Teladorsagia circumcincta isolate WARC Sus (inbred).</title>
        <authorList>
            <person name="Mitreva M."/>
        </authorList>
    </citation>
    <scope>NUCLEOTIDE SEQUENCE [LARGE SCALE GENOMIC DNA]</scope>
    <source>
        <strain evidence="14 15">S</strain>
    </source>
</reference>
<dbReference type="OrthoDB" id="5868919at2759"/>
<feature type="non-terminal residue" evidence="14">
    <location>
        <position position="1"/>
    </location>
</feature>
<organism evidence="14 15">
    <name type="scientific">Teladorsagia circumcincta</name>
    <name type="common">Brown stomach worm</name>
    <name type="synonym">Ostertagia circumcincta</name>
    <dbReference type="NCBI Taxonomy" id="45464"/>
    <lineage>
        <taxon>Eukaryota</taxon>
        <taxon>Metazoa</taxon>
        <taxon>Ecdysozoa</taxon>
        <taxon>Nematoda</taxon>
        <taxon>Chromadorea</taxon>
        <taxon>Rhabditida</taxon>
        <taxon>Rhabditina</taxon>
        <taxon>Rhabditomorpha</taxon>
        <taxon>Strongyloidea</taxon>
        <taxon>Trichostrongylidae</taxon>
        <taxon>Teladorsagia</taxon>
    </lineage>
</organism>
<evidence type="ECO:0000256" key="7">
    <source>
        <dbReference type="ARBA" id="ARBA00023053"/>
    </source>
</evidence>
<keyword evidence="3 13" id="KW-0813">Transport</keyword>
<dbReference type="PANTHER" id="PTHR11690">
    <property type="entry name" value="AMILORIDE-SENSITIVE SODIUM CHANNEL-RELATED"/>
    <property type="match status" value="1"/>
</dbReference>
<comment type="similarity">
    <text evidence="2 13">Belongs to the amiloride-sensitive sodium channel (TC 1.A.6) family.</text>
</comment>
<evidence type="ECO:0000313" key="15">
    <source>
        <dbReference type="Proteomes" id="UP000230423"/>
    </source>
</evidence>
<evidence type="ECO:0000256" key="5">
    <source>
        <dbReference type="ARBA" id="ARBA00022692"/>
    </source>
</evidence>
<keyword evidence="5 13" id="KW-0812">Transmembrane</keyword>
<sequence length="229" mass="25978">AAWIILLSGCALAFVYQAIAVVDKYYRMDKITDIQLKFDTAPFPAITLCNLNPYKDSTIRDEESVKKILEVFAKIMKKAGTSGDSLEELEEVVETARTVLPLNGSRKKRDKESKGTFEPANSVCMCEDDECEADAPKVPTESDGMCICAFDRLTQDAWPCHPKTIWQNTTCQFCDDHMFCQKYSKNGERQNEPCLCGNGEAFCMKYDRERHVTGKAQSHPQMLIQWKTM</sequence>
<keyword evidence="12 13" id="KW-0407">Ion channel</keyword>
<dbReference type="EMBL" id="KZ360658">
    <property type="protein sequence ID" value="PIO58577.1"/>
    <property type="molecule type" value="Genomic_DNA"/>
</dbReference>
<dbReference type="Pfam" id="PF00858">
    <property type="entry name" value="ASC"/>
    <property type="match status" value="1"/>
</dbReference>
<dbReference type="GO" id="GO:0005886">
    <property type="term" value="C:plasma membrane"/>
    <property type="evidence" value="ECO:0007669"/>
    <property type="project" value="TreeGrafter"/>
</dbReference>
<evidence type="ECO:0000256" key="12">
    <source>
        <dbReference type="ARBA" id="ARBA00023303"/>
    </source>
</evidence>